<evidence type="ECO:0000256" key="5">
    <source>
        <dbReference type="RuleBase" id="RU367124"/>
    </source>
</evidence>
<dbReference type="AlphaFoldDB" id="A0A0W8CDU1"/>
<evidence type="ECO:0000256" key="3">
    <source>
        <dbReference type="ARBA" id="ARBA00022525"/>
    </source>
</evidence>
<evidence type="ECO:0000313" key="7">
    <source>
        <dbReference type="Proteomes" id="UP000052943"/>
    </source>
</evidence>
<comment type="subcellular location">
    <subcellularLocation>
        <location evidence="1 5">Secreted</location>
    </subcellularLocation>
</comment>
<comment type="domain">
    <text evidence="5">The RxLR-dEER motif acts to carry the protein into the host cell cytoplasm through binding to cell surface phosphatidylinositol-3-phosphate.</text>
</comment>
<feature type="chain" id="PRO_5044963881" description="RxLR effector protein" evidence="5">
    <location>
        <begin position="21"/>
        <end position="327"/>
    </location>
</feature>
<comment type="caution">
    <text evidence="6">The sequence shown here is derived from an EMBL/GenBank/DDBJ whole genome shotgun (WGS) entry which is preliminary data.</text>
</comment>
<dbReference type="EMBL" id="LNFO01003790">
    <property type="protein sequence ID" value="KUF82259.1"/>
    <property type="molecule type" value="Genomic_DNA"/>
</dbReference>
<dbReference type="Proteomes" id="UP000052943">
    <property type="component" value="Unassembled WGS sequence"/>
</dbReference>
<keyword evidence="4 5" id="KW-0732">Signal</keyword>
<protein>
    <recommendedName>
        <fullName evidence="5">RxLR effector protein</fullName>
    </recommendedName>
</protein>
<keyword evidence="3 5" id="KW-0964">Secreted</keyword>
<feature type="signal peptide" evidence="5">
    <location>
        <begin position="1"/>
        <end position="20"/>
    </location>
</feature>
<evidence type="ECO:0000256" key="4">
    <source>
        <dbReference type="ARBA" id="ARBA00022729"/>
    </source>
</evidence>
<sequence length="327" mass="37217">MRSFLLLLVLVFVAITSSNALLTASHRHQPKTAKLKLDQAVQWNIEDKRFLRATDAADEERGLADIKTKLKAWLEKFTSLFKKSKSAKAAATTTTTNLEEVAEKVAIRYQSEMYRSEVTLAQDLVKKGVVDDVLYQNKISPEAYFDALKLDPKLKFISDSAIARANNPNLEKFFTYSLFWTKKNEVTKAENFIKKGAVNDVLYQNKISPEAYFDALKLNPKLRFYSDSAVTRANNPNLEKFLSYTSFYNKSQAGKREVAKAEDLIQKGVTDQVLLYNKISPDAYFEALKLNPNLKFIADSAVARKNNPDLEKFYTYATKYYNSLTGK</sequence>
<dbReference type="OrthoDB" id="127754at2759"/>
<evidence type="ECO:0000256" key="1">
    <source>
        <dbReference type="ARBA" id="ARBA00004613"/>
    </source>
</evidence>
<accession>A0A0W8CDU1</accession>
<evidence type="ECO:0000313" key="6">
    <source>
        <dbReference type="EMBL" id="KUF82259.1"/>
    </source>
</evidence>
<proteinExistence type="inferred from homology"/>
<dbReference type="InterPro" id="IPR031825">
    <property type="entry name" value="RXLR"/>
</dbReference>
<dbReference type="Pfam" id="PF16810">
    <property type="entry name" value="RXLR"/>
    <property type="match status" value="1"/>
</dbReference>
<comment type="similarity">
    <text evidence="2 5">Belongs to the RxLR effector family.</text>
</comment>
<comment type="function">
    <text evidence="5">Effector that suppresses plant defense responses during pathogen infection.</text>
</comment>
<name>A0A0W8CDU1_PHYNI</name>
<gene>
    <name evidence="6" type="ORF">AM587_10006514</name>
</gene>
<reference evidence="6 7" key="1">
    <citation type="submission" date="2015-11" db="EMBL/GenBank/DDBJ databases">
        <title>Genomes and virulence difference between two physiological races of Phytophthora nicotianae.</title>
        <authorList>
            <person name="Liu H."/>
            <person name="Ma X."/>
            <person name="Yu H."/>
            <person name="Fang D."/>
            <person name="Li Y."/>
            <person name="Wang X."/>
            <person name="Wang W."/>
            <person name="Dong Y."/>
            <person name="Xiao B."/>
        </authorList>
    </citation>
    <scope>NUCLEOTIDE SEQUENCE [LARGE SCALE GENOMIC DNA]</scope>
    <source>
        <strain evidence="7">race 0</strain>
    </source>
</reference>
<evidence type="ECO:0000256" key="2">
    <source>
        <dbReference type="ARBA" id="ARBA00010400"/>
    </source>
</evidence>
<organism evidence="6 7">
    <name type="scientific">Phytophthora nicotianae</name>
    <name type="common">Potato buckeye rot agent</name>
    <name type="synonym">Phytophthora parasitica</name>
    <dbReference type="NCBI Taxonomy" id="4792"/>
    <lineage>
        <taxon>Eukaryota</taxon>
        <taxon>Sar</taxon>
        <taxon>Stramenopiles</taxon>
        <taxon>Oomycota</taxon>
        <taxon>Peronosporomycetes</taxon>
        <taxon>Peronosporales</taxon>
        <taxon>Peronosporaceae</taxon>
        <taxon>Phytophthora</taxon>
    </lineage>
</organism>